<dbReference type="SUPFAM" id="SSF51735">
    <property type="entry name" value="NAD(P)-binding Rossmann-fold domains"/>
    <property type="match status" value="1"/>
</dbReference>
<proteinExistence type="inferred from homology"/>
<dbReference type="Gene3D" id="3.90.25.10">
    <property type="entry name" value="UDP-galactose 4-epimerase, domain 1"/>
    <property type="match status" value="1"/>
</dbReference>
<dbReference type="OrthoDB" id="3358371at2759"/>
<dbReference type="PANTHER" id="PTHR42748:SF11">
    <property type="entry name" value="NMRA-LIKE DOMAIN-CONTAINING PROTEIN"/>
    <property type="match status" value="1"/>
</dbReference>
<evidence type="ECO:0000259" key="3">
    <source>
        <dbReference type="Pfam" id="PF05368"/>
    </source>
</evidence>
<protein>
    <recommendedName>
        <fullName evidence="3">NmrA-like domain-containing protein</fullName>
    </recommendedName>
</protein>
<dbReference type="AlphaFoldDB" id="A0A9W8I347"/>
<dbReference type="PANTHER" id="PTHR42748">
    <property type="entry name" value="NITROGEN METABOLITE REPRESSION PROTEIN NMRA FAMILY MEMBER"/>
    <property type="match status" value="1"/>
</dbReference>
<keyword evidence="2" id="KW-0521">NADP</keyword>
<dbReference type="InterPro" id="IPR051164">
    <property type="entry name" value="NmrA-like_oxidored"/>
</dbReference>
<accession>A0A9W8I347</accession>
<evidence type="ECO:0000256" key="1">
    <source>
        <dbReference type="ARBA" id="ARBA00006328"/>
    </source>
</evidence>
<dbReference type="GO" id="GO:0005634">
    <property type="term" value="C:nucleus"/>
    <property type="evidence" value="ECO:0007669"/>
    <property type="project" value="TreeGrafter"/>
</dbReference>
<evidence type="ECO:0000313" key="5">
    <source>
        <dbReference type="Proteomes" id="UP001139887"/>
    </source>
</evidence>
<feature type="domain" description="NmrA-like" evidence="3">
    <location>
        <begin position="5"/>
        <end position="276"/>
    </location>
</feature>
<dbReference type="Gene3D" id="3.40.50.720">
    <property type="entry name" value="NAD(P)-binding Rossmann-like Domain"/>
    <property type="match status" value="1"/>
</dbReference>
<dbReference type="CDD" id="cd05251">
    <property type="entry name" value="NmrA_like_SDR_a"/>
    <property type="match status" value="1"/>
</dbReference>
<evidence type="ECO:0000256" key="2">
    <source>
        <dbReference type="ARBA" id="ARBA00022857"/>
    </source>
</evidence>
<gene>
    <name evidence="4" type="ORF">IWW36_004613</name>
</gene>
<dbReference type="Proteomes" id="UP001139887">
    <property type="component" value="Unassembled WGS sequence"/>
</dbReference>
<comment type="caution">
    <text evidence="4">The sequence shown here is derived from an EMBL/GenBank/DDBJ whole genome shotgun (WGS) entry which is preliminary data.</text>
</comment>
<dbReference type="InterPro" id="IPR036291">
    <property type="entry name" value="NAD(P)-bd_dom_sf"/>
</dbReference>
<reference evidence="4" key="1">
    <citation type="submission" date="2022-07" db="EMBL/GenBank/DDBJ databases">
        <title>Phylogenomic reconstructions and comparative analyses of Kickxellomycotina fungi.</title>
        <authorList>
            <person name="Reynolds N.K."/>
            <person name="Stajich J.E."/>
            <person name="Barry K."/>
            <person name="Grigoriev I.V."/>
            <person name="Crous P."/>
            <person name="Smith M.E."/>
        </authorList>
    </citation>
    <scope>NUCLEOTIDE SEQUENCE</scope>
    <source>
        <strain evidence="4">NRRL 1566</strain>
    </source>
</reference>
<comment type="similarity">
    <text evidence="1">Belongs to the NmrA-type oxidoreductase family.</text>
</comment>
<dbReference type="InterPro" id="IPR008030">
    <property type="entry name" value="NmrA-like"/>
</dbReference>
<evidence type="ECO:0000313" key="4">
    <source>
        <dbReference type="EMBL" id="KAJ2845855.1"/>
    </source>
</evidence>
<sequence>MAPTKVVVFGATGNQGGSVVEALANDSKYQVRALTRSITSERVLKLMRKYPKVEWFEADANSSSSVANAVANADVVFAMTQYFAALKLTAEGETTSNEVEQGQCIIDECIKANIKLLIFSTLPSAAKISKGEFTQVKHFEDKYEIQQMLEQKSKEVGMNWAVVQPAVYFQNIPTGARWDEQNSLAFGFFGDTDRKLPYLDVDRDFGPIVKYIIDQQDKMDGRVIPAVSGYYSPNEIVEAFSAVTGIEASAIQVPFEFLQDLNLRGMFEFLEKYDMYAETPGVSPLPLTLTTPKDYWKHCRFHGPPKKL</sequence>
<dbReference type="EMBL" id="JANBUW010000689">
    <property type="protein sequence ID" value="KAJ2845855.1"/>
    <property type="molecule type" value="Genomic_DNA"/>
</dbReference>
<name>A0A9W8I347_9FUNG</name>
<keyword evidence="5" id="KW-1185">Reference proteome</keyword>
<organism evidence="4 5">
    <name type="scientific">Coemansia brasiliensis</name>
    <dbReference type="NCBI Taxonomy" id="2650707"/>
    <lineage>
        <taxon>Eukaryota</taxon>
        <taxon>Fungi</taxon>
        <taxon>Fungi incertae sedis</taxon>
        <taxon>Zoopagomycota</taxon>
        <taxon>Kickxellomycotina</taxon>
        <taxon>Kickxellomycetes</taxon>
        <taxon>Kickxellales</taxon>
        <taxon>Kickxellaceae</taxon>
        <taxon>Coemansia</taxon>
    </lineage>
</organism>
<dbReference type="Pfam" id="PF05368">
    <property type="entry name" value="NmrA"/>
    <property type="match status" value="1"/>
</dbReference>